<dbReference type="AlphaFoldDB" id="A0A5M4FBJ1"/>
<gene>
    <name evidence="2" type="ORF">ESP70_016225</name>
</gene>
<dbReference type="EMBL" id="SDPQ02000003">
    <property type="protein sequence ID" value="KAA1395691.1"/>
    <property type="molecule type" value="Genomic_DNA"/>
</dbReference>
<feature type="domain" description="NIPSNAP" evidence="1">
    <location>
        <begin position="7"/>
        <end position="100"/>
    </location>
</feature>
<proteinExistence type="predicted"/>
<name>A0A5M4FBJ1_9ACTN</name>
<dbReference type="InterPro" id="IPR011008">
    <property type="entry name" value="Dimeric_a/b-barrel"/>
</dbReference>
<accession>A0A5M4FBJ1</accession>
<reference evidence="2" key="1">
    <citation type="submission" date="2019-09" db="EMBL/GenBank/DDBJ databases">
        <authorList>
            <person name="Li J."/>
        </authorList>
    </citation>
    <scope>NUCLEOTIDE SEQUENCE [LARGE SCALE GENOMIC DNA]</scope>
    <source>
        <strain evidence="2">JCM 14732</strain>
    </source>
</reference>
<evidence type="ECO:0000313" key="3">
    <source>
        <dbReference type="Proteomes" id="UP000380867"/>
    </source>
</evidence>
<protein>
    <submittedName>
        <fullName evidence="2">NIPSNAP family protein</fullName>
    </submittedName>
</protein>
<dbReference type="InterPro" id="IPR012577">
    <property type="entry name" value="NIPSNAP"/>
</dbReference>
<keyword evidence="3" id="KW-1185">Reference proteome</keyword>
<dbReference type="Proteomes" id="UP000380867">
    <property type="component" value="Unassembled WGS sequence"/>
</dbReference>
<dbReference type="RefSeq" id="WP_149690348.1">
    <property type="nucleotide sequence ID" value="NZ_SDPQ02000003.1"/>
</dbReference>
<evidence type="ECO:0000259" key="1">
    <source>
        <dbReference type="Pfam" id="PF07978"/>
    </source>
</evidence>
<organism evidence="2 3">
    <name type="scientific">Aeromicrobium ginsengisoli</name>
    <dbReference type="NCBI Taxonomy" id="363867"/>
    <lineage>
        <taxon>Bacteria</taxon>
        <taxon>Bacillati</taxon>
        <taxon>Actinomycetota</taxon>
        <taxon>Actinomycetes</taxon>
        <taxon>Propionibacteriales</taxon>
        <taxon>Nocardioidaceae</taxon>
        <taxon>Aeromicrobium</taxon>
    </lineage>
</organism>
<dbReference type="OrthoDB" id="9809695at2"/>
<dbReference type="SUPFAM" id="SSF54909">
    <property type="entry name" value="Dimeric alpha+beta barrel"/>
    <property type="match status" value="1"/>
</dbReference>
<evidence type="ECO:0000313" key="2">
    <source>
        <dbReference type="EMBL" id="KAA1395691.1"/>
    </source>
</evidence>
<dbReference type="Pfam" id="PF07978">
    <property type="entry name" value="NIPSNAP"/>
    <property type="match status" value="1"/>
</dbReference>
<sequence length="189" mass="20738">MDIEIIELRQYTLKPGTRDGFIERFEREFQDTQEAVGIRVIGTFVDLDDPDRFVWFRGFPSLDQRTTSLTAFYTGPAWAAWGKDANADLIDSDDVLMLKPRPGKPGLPVSVFGELAVRVWSASGDAEESSLVAAIDAAGGDVLLTHPGPNNFALPVREERVVVALGGDGLPDEELQRLRLAPTARSALR</sequence>
<dbReference type="Gene3D" id="3.30.70.100">
    <property type="match status" value="1"/>
</dbReference>
<comment type="caution">
    <text evidence="2">The sequence shown here is derived from an EMBL/GenBank/DDBJ whole genome shotgun (WGS) entry which is preliminary data.</text>
</comment>